<sequence>MESSSLCIVWPYHLRWASLIFYIIAVTLSRHLMSSFIGWSWWLSPSIHGASSCPLHVGPTHVSWLLANIQCHKGRLDERLSGRPFPRDIFLSHRAPVACLHLNHASSCPRIGDGVAI</sequence>
<reference evidence="1 2" key="1">
    <citation type="submission" date="2023-09" db="EMBL/GenBank/DDBJ databases">
        <authorList>
            <person name="Wang M."/>
        </authorList>
    </citation>
    <scope>NUCLEOTIDE SEQUENCE [LARGE SCALE GENOMIC DNA]</scope>
    <source>
        <strain evidence="1">GT-2023</strain>
        <tissue evidence="1">Liver</tissue>
    </source>
</reference>
<proteinExistence type="predicted"/>
<dbReference type="Proteomes" id="UP001558613">
    <property type="component" value="Unassembled WGS sequence"/>
</dbReference>
<evidence type="ECO:0000313" key="1">
    <source>
        <dbReference type="EMBL" id="KAL1279212.1"/>
    </source>
</evidence>
<protein>
    <submittedName>
        <fullName evidence="1">Uncharacterized protein</fullName>
    </submittedName>
</protein>
<organism evidence="1 2">
    <name type="scientific">Cirrhinus molitorella</name>
    <name type="common">mud carp</name>
    <dbReference type="NCBI Taxonomy" id="172907"/>
    <lineage>
        <taxon>Eukaryota</taxon>
        <taxon>Metazoa</taxon>
        <taxon>Chordata</taxon>
        <taxon>Craniata</taxon>
        <taxon>Vertebrata</taxon>
        <taxon>Euteleostomi</taxon>
        <taxon>Actinopterygii</taxon>
        <taxon>Neopterygii</taxon>
        <taxon>Teleostei</taxon>
        <taxon>Ostariophysi</taxon>
        <taxon>Cypriniformes</taxon>
        <taxon>Cyprinidae</taxon>
        <taxon>Labeoninae</taxon>
        <taxon>Labeonini</taxon>
        <taxon>Cirrhinus</taxon>
    </lineage>
</organism>
<evidence type="ECO:0000313" key="2">
    <source>
        <dbReference type="Proteomes" id="UP001558613"/>
    </source>
</evidence>
<gene>
    <name evidence="1" type="ORF">QQF64_025885</name>
</gene>
<name>A0ABR3NQ86_9TELE</name>
<accession>A0ABR3NQ86</accession>
<keyword evidence="2" id="KW-1185">Reference proteome</keyword>
<comment type="caution">
    <text evidence="1">The sequence shown here is derived from an EMBL/GenBank/DDBJ whole genome shotgun (WGS) entry which is preliminary data.</text>
</comment>
<dbReference type="EMBL" id="JAYMGO010000003">
    <property type="protein sequence ID" value="KAL1279212.1"/>
    <property type="molecule type" value="Genomic_DNA"/>
</dbReference>